<proteinExistence type="predicted"/>
<dbReference type="Proteomes" id="UP000278351">
    <property type="component" value="Unassembled WGS sequence"/>
</dbReference>
<keyword evidence="3" id="KW-0328">Glycosyltransferase</keyword>
<dbReference type="InterPro" id="IPR050297">
    <property type="entry name" value="LipidA_mod_glycosyltrf_83"/>
</dbReference>
<keyword evidence="4" id="KW-0808">Transferase</keyword>
<keyword evidence="6 8" id="KW-1133">Transmembrane helix</keyword>
<dbReference type="AlphaFoldDB" id="A0A3N4PX52"/>
<evidence type="ECO:0000256" key="4">
    <source>
        <dbReference type="ARBA" id="ARBA00022679"/>
    </source>
</evidence>
<evidence type="ECO:0000256" key="8">
    <source>
        <dbReference type="SAM" id="Phobius"/>
    </source>
</evidence>
<keyword evidence="7 8" id="KW-0472">Membrane</keyword>
<gene>
    <name evidence="10" type="ORF">EGT74_07155</name>
</gene>
<keyword evidence="5 8" id="KW-0812">Transmembrane</keyword>
<evidence type="ECO:0000256" key="7">
    <source>
        <dbReference type="ARBA" id="ARBA00023136"/>
    </source>
</evidence>
<organism evidence="10 11">
    <name type="scientific">Chitinophaga lutea</name>
    <dbReference type="NCBI Taxonomy" id="2488634"/>
    <lineage>
        <taxon>Bacteria</taxon>
        <taxon>Pseudomonadati</taxon>
        <taxon>Bacteroidota</taxon>
        <taxon>Chitinophagia</taxon>
        <taxon>Chitinophagales</taxon>
        <taxon>Chitinophagaceae</taxon>
        <taxon>Chitinophaga</taxon>
    </lineage>
</organism>
<feature type="transmembrane region" description="Helical" evidence="8">
    <location>
        <begin position="145"/>
        <end position="169"/>
    </location>
</feature>
<evidence type="ECO:0000256" key="3">
    <source>
        <dbReference type="ARBA" id="ARBA00022676"/>
    </source>
</evidence>
<feature type="transmembrane region" description="Helical" evidence="8">
    <location>
        <begin position="315"/>
        <end position="332"/>
    </location>
</feature>
<comment type="subcellular location">
    <subcellularLocation>
        <location evidence="1">Cell membrane</location>
        <topology evidence="1">Multi-pass membrane protein</topology>
    </subcellularLocation>
</comment>
<feature type="transmembrane region" description="Helical" evidence="8">
    <location>
        <begin position="229"/>
        <end position="249"/>
    </location>
</feature>
<evidence type="ECO:0000256" key="1">
    <source>
        <dbReference type="ARBA" id="ARBA00004651"/>
    </source>
</evidence>
<dbReference type="PANTHER" id="PTHR33908:SF11">
    <property type="entry name" value="MEMBRANE PROTEIN"/>
    <property type="match status" value="1"/>
</dbReference>
<keyword evidence="11" id="KW-1185">Reference proteome</keyword>
<feature type="transmembrane region" description="Helical" evidence="8">
    <location>
        <begin position="100"/>
        <end position="133"/>
    </location>
</feature>
<comment type="caution">
    <text evidence="10">The sequence shown here is derived from an EMBL/GenBank/DDBJ whole genome shotgun (WGS) entry which is preliminary data.</text>
</comment>
<accession>A0A3N4PX52</accession>
<reference evidence="10 11" key="1">
    <citation type="submission" date="2018-11" db="EMBL/GenBank/DDBJ databases">
        <title>Chitinophaga lutea sp.nov., isolate from arsenic contaminated soil.</title>
        <authorList>
            <person name="Zong Y."/>
        </authorList>
    </citation>
    <scope>NUCLEOTIDE SEQUENCE [LARGE SCALE GENOMIC DNA]</scope>
    <source>
        <strain evidence="10 11">ZY74</strain>
    </source>
</reference>
<name>A0A3N4PX52_9BACT</name>
<feature type="transmembrane region" description="Helical" evidence="8">
    <location>
        <begin position="71"/>
        <end position="88"/>
    </location>
</feature>
<feature type="domain" description="Glycosyltransferase RgtA/B/C/D-like" evidence="9">
    <location>
        <begin position="51"/>
        <end position="200"/>
    </location>
</feature>
<feature type="transmembrane region" description="Helical" evidence="8">
    <location>
        <begin position="284"/>
        <end position="303"/>
    </location>
</feature>
<feature type="transmembrane region" description="Helical" evidence="8">
    <location>
        <begin position="261"/>
        <end position="278"/>
    </location>
</feature>
<evidence type="ECO:0000259" key="9">
    <source>
        <dbReference type="Pfam" id="PF13231"/>
    </source>
</evidence>
<keyword evidence="2" id="KW-1003">Cell membrane</keyword>
<evidence type="ECO:0000256" key="5">
    <source>
        <dbReference type="ARBA" id="ARBA00022692"/>
    </source>
</evidence>
<protein>
    <recommendedName>
        <fullName evidence="9">Glycosyltransferase RgtA/B/C/D-like domain-containing protein</fullName>
    </recommendedName>
</protein>
<dbReference type="PANTHER" id="PTHR33908">
    <property type="entry name" value="MANNOSYLTRANSFERASE YKCB-RELATED"/>
    <property type="match status" value="1"/>
</dbReference>
<dbReference type="RefSeq" id="WP_123845818.1">
    <property type="nucleotide sequence ID" value="NZ_RPDH01000001.1"/>
</dbReference>
<dbReference type="InterPro" id="IPR038731">
    <property type="entry name" value="RgtA/B/C-like"/>
</dbReference>
<sequence length="557" mass="63660">MIRFLTKNQYKYGVIALWALLAVLQASFTELMDDEAYYWVYSRHLDWGYFDHPPMIAILIKLGYALFPNELGVRLGMVVLNVLTLLLVDRLIPRKNNVVFYLILAGMGAMQVGGILAVPDIPLIFFATLYFYLYRNFLASQSWKNTLLLAVSMALMFYSKYHGVLLVFFTVLSNLHLLRLYRFYVAVVVTSLLFFPHLYWQYTHNFPSLQYHLVERNASAYDISFSLDYIAGQILLFGPLVGWLLLYYAFRAQVQNSFERALKFSLVGVLAFFLLSTFKGRVEANWTVMIFAPLMVLAHQGIVRQGFSAKVLQKTWWLSLLLVLVVRVYMVWDFAPGVEIRPEIHHNKTWTAELAQQAAGRPVVFVSSYQSPSKYMFYAGGVSYSINSVFARRSQYNYWHTEESLWGKNILLVSNHRPYIPEGDSLQRTQGLLFYRTDSPYYSYQLIQFEPVHTRLTGRGGDTLFLKLGVKNGYDAPVQIGPANMPPTVGYMLWNGKSGNETVRGTLPLAEALQRDSVVIPVKVPVEKGDYMLKITLPAPAGLEPTHNSPLIKLKAE</sequence>
<evidence type="ECO:0000313" key="11">
    <source>
        <dbReference type="Proteomes" id="UP000278351"/>
    </source>
</evidence>
<evidence type="ECO:0000313" key="10">
    <source>
        <dbReference type="EMBL" id="RPE13302.1"/>
    </source>
</evidence>
<dbReference type="GO" id="GO:0009103">
    <property type="term" value="P:lipopolysaccharide biosynthetic process"/>
    <property type="evidence" value="ECO:0007669"/>
    <property type="project" value="UniProtKB-ARBA"/>
</dbReference>
<feature type="transmembrane region" description="Helical" evidence="8">
    <location>
        <begin position="181"/>
        <end position="200"/>
    </location>
</feature>
<evidence type="ECO:0000256" key="2">
    <source>
        <dbReference type="ARBA" id="ARBA00022475"/>
    </source>
</evidence>
<dbReference type="EMBL" id="RPDH01000001">
    <property type="protein sequence ID" value="RPE13302.1"/>
    <property type="molecule type" value="Genomic_DNA"/>
</dbReference>
<evidence type="ECO:0000256" key="6">
    <source>
        <dbReference type="ARBA" id="ARBA00022989"/>
    </source>
</evidence>
<dbReference type="Pfam" id="PF13231">
    <property type="entry name" value="PMT_2"/>
    <property type="match status" value="1"/>
</dbReference>
<dbReference type="OrthoDB" id="9813729at2"/>
<dbReference type="GO" id="GO:0005886">
    <property type="term" value="C:plasma membrane"/>
    <property type="evidence" value="ECO:0007669"/>
    <property type="project" value="UniProtKB-SubCell"/>
</dbReference>
<dbReference type="GO" id="GO:0016763">
    <property type="term" value="F:pentosyltransferase activity"/>
    <property type="evidence" value="ECO:0007669"/>
    <property type="project" value="TreeGrafter"/>
</dbReference>